<organism evidence="1 2">
    <name type="scientific">Laribacter hongkongensis</name>
    <dbReference type="NCBI Taxonomy" id="168471"/>
    <lineage>
        <taxon>Bacteria</taxon>
        <taxon>Pseudomonadati</taxon>
        <taxon>Pseudomonadota</taxon>
        <taxon>Betaproteobacteria</taxon>
        <taxon>Neisseriales</taxon>
        <taxon>Aquaspirillaceae</taxon>
        <taxon>Laribacter</taxon>
    </lineage>
</organism>
<dbReference type="OrthoDB" id="270332at2"/>
<name>A0A248LG76_9NEIS</name>
<dbReference type="EMBL" id="CP022115">
    <property type="protein sequence ID" value="ASJ23798.1"/>
    <property type="molecule type" value="Genomic_DNA"/>
</dbReference>
<evidence type="ECO:0000313" key="2">
    <source>
        <dbReference type="Proteomes" id="UP000197424"/>
    </source>
</evidence>
<accession>A0A248LG76</accession>
<proteinExistence type="predicted"/>
<evidence type="ECO:0000313" key="1">
    <source>
        <dbReference type="EMBL" id="ASJ23798.1"/>
    </source>
</evidence>
<protein>
    <submittedName>
        <fullName evidence="1">Uncharacterized protein</fullName>
    </submittedName>
</protein>
<dbReference type="AlphaFoldDB" id="A0A248LG76"/>
<reference evidence="2" key="1">
    <citation type="submission" date="2017-06" db="EMBL/GenBank/DDBJ databases">
        <title>Whole genome sequence of Laribacter hongkongensis LHGZ1.</title>
        <authorList>
            <person name="Chen D."/>
            <person name="Wu H."/>
            <person name="Chen J."/>
        </authorList>
    </citation>
    <scope>NUCLEOTIDE SEQUENCE [LARGE SCALE GENOMIC DNA]</scope>
    <source>
        <strain evidence="2">LHGZ1</strain>
    </source>
</reference>
<sequence>MGHVRLGLLPRTRAWKEVVGLIAAGADVSQIANATITAAEKAFSFVMKDVGYTEAVWLMTQMAIAAKKPDILQHLAAAGIHLPPDPSLIDVTTAITEALDRRVEGNRERSDLGGLANRAIVGAVNDVLSPKLHSLFASDPDTMRAALADLGRPKEFGEFSRRFFARLANEGLQYFLSKVVNTQLGDGMRFATMNQSAVFNAALETHTREASVIVEQFSSEWFSKHRFEEGGDISRKSSDGFASYALTKMKDELKAGARSDAR</sequence>
<gene>
    <name evidence="1" type="ORF">LHGZ1_0967</name>
</gene>
<dbReference type="RefSeq" id="WP_088860310.1">
    <property type="nucleotide sequence ID" value="NZ_CP022115.1"/>
</dbReference>
<dbReference type="Proteomes" id="UP000197424">
    <property type="component" value="Chromosome"/>
</dbReference>